<name>A0A0D0BGQ2_9AGAR</name>
<organism evidence="2 3">
    <name type="scientific">Collybiopsis luxurians FD-317 M1</name>
    <dbReference type="NCBI Taxonomy" id="944289"/>
    <lineage>
        <taxon>Eukaryota</taxon>
        <taxon>Fungi</taxon>
        <taxon>Dikarya</taxon>
        <taxon>Basidiomycota</taxon>
        <taxon>Agaricomycotina</taxon>
        <taxon>Agaricomycetes</taxon>
        <taxon>Agaricomycetidae</taxon>
        <taxon>Agaricales</taxon>
        <taxon>Marasmiineae</taxon>
        <taxon>Omphalotaceae</taxon>
        <taxon>Collybiopsis</taxon>
        <taxon>Collybiopsis luxurians</taxon>
    </lineage>
</organism>
<keyword evidence="3" id="KW-1185">Reference proteome</keyword>
<evidence type="ECO:0000256" key="1">
    <source>
        <dbReference type="SAM" id="MobiDB-lite"/>
    </source>
</evidence>
<evidence type="ECO:0000313" key="3">
    <source>
        <dbReference type="Proteomes" id="UP000053593"/>
    </source>
</evidence>
<dbReference type="HOGENOM" id="CLU_804239_0_0_1"/>
<sequence>MPSQKIQLYAEHPTYSRPLPSNFSAKSDIAKALFGLRLTLEEERRSNFLKRFMTCQVPMQGDNVKHSTTINLGNKNHEDFAQLKVSRCGRYNCGTPSKFVTLQASEADRIVLFERLVNWLIMVKAKASLLERIKKMADKIMGVECRSVIGNIEKALASRPKPDTTPRKRRSPQSSPPSTPTSRVRDDRMIHSSPAKTSKRRLDIDVDSNETPSSKRVAVANHSDDEVIFVGPVIAFPSKGKGKAVDKQDDADLILIETPVSRIRKEKSGVNFTKDAIWISSDEESSSMAKLPVTRPVSQRGIKTLPRPFPVRLNSPSPFAIP</sequence>
<accession>A0A0D0BGQ2</accession>
<protein>
    <submittedName>
        <fullName evidence="2">Uncharacterized protein</fullName>
    </submittedName>
</protein>
<proteinExistence type="predicted"/>
<dbReference type="EMBL" id="KN834822">
    <property type="protein sequence ID" value="KIK53896.1"/>
    <property type="molecule type" value="Genomic_DNA"/>
</dbReference>
<dbReference type="OrthoDB" id="10541721at2759"/>
<reference evidence="2 3" key="1">
    <citation type="submission" date="2014-04" db="EMBL/GenBank/DDBJ databases">
        <title>Evolutionary Origins and Diversification of the Mycorrhizal Mutualists.</title>
        <authorList>
            <consortium name="DOE Joint Genome Institute"/>
            <consortium name="Mycorrhizal Genomics Consortium"/>
            <person name="Kohler A."/>
            <person name="Kuo A."/>
            <person name="Nagy L.G."/>
            <person name="Floudas D."/>
            <person name="Copeland A."/>
            <person name="Barry K.W."/>
            <person name="Cichocki N."/>
            <person name="Veneault-Fourrey C."/>
            <person name="LaButti K."/>
            <person name="Lindquist E.A."/>
            <person name="Lipzen A."/>
            <person name="Lundell T."/>
            <person name="Morin E."/>
            <person name="Murat C."/>
            <person name="Riley R."/>
            <person name="Ohm R."/>
            <person name="Sun H."/>
            <person name="Tunlid A."/>
            <person name="Henrissat B."/>
            <person name="Grigoriev I.V."/>
            <person name="Hibbett D.S."/>
            <person name="Martin F."/>
        </authorList>
    </citation>
    <scope>NUCLEOTIDE SEQUENCE [LARGE SCALE GENOMIC DNA]</scope>
    <source>
        <strain evidence="2 3">FD-317 M1</strain>
    </source>
</reference>
<dbReference type="Proteomes" id="UP000053593">
    <property type="component" value="Unassembled WGS sequence"/>
</dbReference>
<evidence type="ECO:0000313" key="2">
    <source>
        <dbReference type="EMBL" id="KIK53896.1"/>
    </source>
</evidence>
<gene>
    <name evidence="2" type="ORF">GYMLUDRAFT_249937</name>
</gene>
<feature type="region of interest" description="Disordered" evidence="1">
    <location>
        <begin position="154"/>
        <end position="217"/>
    </location>
</feature>
<dbReference type="AlphaFoldDB" id="A0A0D0BGQ2"/>